<accession>A0ABY2QAN6</accession>
<feature type="compositionally biased region" description="Basic and acidic residues" evidence="1">
    <location>
        <begin position="160"/>
        <end position="169"/>
    </location>
</feature>
<evidence type="ECO:0008006" key="5">
    <source>
        <dbReference type="Google" id="ProtNLM"/>
    </source>
</evidence>
<evidence type="ECO:0000313" key="4">
    <source>
        <dbReference type="Proteomes" id="UP000306441"/>
    </source>
</evidence>
<feature type="chain" id="PRO_5047468485" description="DUF3304 domain-containing protein" evidence="2">
    <location>
        <begin position="23"/>
        <end position="176"/>
    </location>
</feature>
<name>A0ABY2QAN6_9HYPH</name>
<gene>
    <name evidence="3" type="ORF">E6C48_05230</name>
</gene>
<feature type="region of interest" description="Disordered" evidence="1">
    <location>
        <begin position="152"/>
        <end position="176"/>
    </location>
</feature>
<evidence type="ECO:0000256" key="1">
    <source>
        <dbReference type="SAM" id="MobiDB-lite"/>
    </source>
</evidence>
<dbReference type="RefSeq" id="WP_136354728.1">
    <property type="nucleotide sequence ID" value="NZ_SSNY01000002.1"/>
</dbReference>
<dbReference type="PROSITE" id="PS51257">
    <property type="entry name" value="PROKAR_LIPOPROTEIN"/>
    <property type="match status" value="1"/>
</dbReference>
<feature type="signal peptide" evidence="2">
    <location>
        <begin position="1"/>
        <end position="22"/>
    </location>
</feature>
<evidence type="ECO:0000256" key="2">
    <source>
        <dbReference type="SAM" id="SignalP"/>
    </source>
</evidence>
<comment type="caution">
    <text evidence="3">The sequence shown here is derived from an EMBL/GenBank/DDBJ whole genome shotgun (WGS) entry which is preliminary data.</text>
</comment>
<dbReference type="EMBL" id="SSNY01000002">
    <property type="protein sequence ID" value="THF59050.1"/>
    <property type="molecule type" value="Genomic_DNA"/>
</dbReference>
<keyword evidence="4" id="KW-1185">Reference proteome</keyword>
<dbReference type="Proteomes" id="UP000306441">
    <property type="component" value="Unassembled WGS sequence"/>
</dbReference>
<evidence type="ECO:0000313" key="3">
    <source>
        <dbReference type="EMBL" id="THF59050.1"/>
    </source>
</evidence>
<proteinExistence type="predicted"/>
<reference evidence="3 4" key="1">
    <citation type="submission" date="2019-04" db="EMBL/GenBank/DDBJ databases">
        <title>Mesorhizobium composti sp. nov., isolated from compost.</title>
        <authorList>
            <person name="Lin S.-Y."/>
            <person name="Hameed A."/>
            <person name="Hsieh Y.-T."/>
            <person name="Young C.-C."/>
        </authorList>
    </citation>
    <scope>NUCLEOTIDE SEQUENCE [LARGE SCALE GENOMIC DNA]</scope>
    <source>
        <strain evidence="3 4">CC-YTH430</strain>
    </source>
</reference>
<keyword evidence="2" id="KW-0732">Signal</keyword>
<protein>
    <recommendedName>
        <fullName evidence="5">DUF3304 domain-containing protein</fullName>
    </recommendedName>
</protein>
<organism evidence="3 4">
    <name type="scientific">Ollibium composti</name>
    <dbReference type="NCBI Taxonomy" id="2675109"/>
    <lineage>
        <taxon>Bacteria</taxon>
        <taxon>Pseudomonadati</taxon>
        <taxon>Pseudomonadota</taxon>
        <taxon>Alphaproteobacteria</taxon>
        <taxon>Hyphomicrobiales</taxon>
        <taxon>Phyllobacteriaceae</taxon>
        <taxon>Ollibium</taxon>
    </lineage>
</organism>
<sequence length="176" mass="18979">MRSYLIRGVMAAAVLAAALALGACRESGADRPFEISGRLFEFNYRLGIATYVVTLNPLRPMGEGQVAEVDFENPAGGPPLLVTQKIWPKMRHITLTSPPLSCVVKDKPYAVTIRIKDKDGTVLQKLDTTLVSSQDQSDLPDAPLVTGSRYELNPALAGHPDGRLPDARKPVCPKAG</sequence>